<keyword evidence="9" id="KW-0186">Copper</keyword>
<feature type="compositionally biased region" description="Basic and acidic residues" evidence="14">
    <location>
        <begin position="65"/>
        <end position="95"/>
    </location>
</feature>
<name>A7HQK3_PARL1</name>
<gene>
    <name evidence="17" type="ordered locus">Plav_0563</name>
</gene>
<keyword evidence="10 15" id="KW-0472">Membrane</keyword>
<dbReference type="AlphaFoldDB" id="A7HQK3"/>
<dbReference type="Gene3D" id="2.60.40.420">
    <property type="entry name" value="Cupredoxins - blue copper proteins"/>
    <property type="match status" value="1"/>
</dbReference>
<evidence type="ECO:0000313" key="18">
    <source>
        <dbReference type="Proteomes" id="UP000006377"/>
    </source>
</evidence>
<dbReference type="KEGG" id="pla:Plav_0563"/>
<dbReference type="GO" id="GO:0016020">
    <property type="term" value="C:membrane"/>
    <property type="evidence" value="ECO:0007669"/>
    <property type="project" value="UniProtKB-SubCell"/>
</dbReference>
<dbReference type="PANTHER" id="PTHR22888">
    <property type="entry name" value="CYTOCHROME C OXIDASE, SUBUNIT II"/>
    <property type="match status" value="1"/>
</dbReference>
<evidence type="ECO:0000256" key="9">
    <source>
        <dbReference type="ARBA" id="ARBA00023008"/>
    </source>
</evidence>
<accession>A7HQK3</accession>
<evidence type="ECO:0000256" key="11">
    <source>
        <dbReference type="ARBA" id="ARBA00024688"/>
    </source>
</evidence>
<keyword evidence="7" id="KW-0249">Electron transport</keyword>
<evidence type="ECO:0000313" key="17">
    <source>
        <dbReference type="EMBL" id="ABS62186.1"/>
    </source>
</evidence>
<feature type="compositionally biased region" description="Basic and acidic residues" evidence="14">
    <location>
        <begin position="104"/>
        <end position="115"/>
    </location>
</feature>
<protein>
    <recommendedName>
        <fullName evidence="12">Cytochrome aa3 subunit 2</fullName>
    </recommendedName>
</protein>
<dbReference type="PROSITE" id="PS50857">
    <property type="entry name" value="COX2_CUA"/>
    <property type="match status" value="1"/>
</dbReference>
<evidence type="ECO:0000256" key="1">
    <source>
        <dbReference type="ARBA" id="ARBA00004141"/>
    </source>
</evidence>
<keyword evidence="6" id="KW-0479">Metal-binding</keyword>
<keyword evidence="18" id="KW-1185">Reference proteome</keyword>
<evidence type="ECO:0000256" key="7">
    <source>
        <dbReference type="ARBA" id="ARBA00022982"/>
    </source>
</evidence>
<dbReference type="EMBL" id="CP000774">
    <property type="protein sequence ID" value="ABS62186.1"/>
    <property type="molecule type" value="Genomic_DNA"/>
</dbReference>
<evidence type="ECO:0000256" key="13">
    <source>
        <dbReference type="ARBA" id="ARBA00047816"/>
    </source>
</evidence>
<dbReference type="NCBIfam" id="TIGR02866">
    <property type="entry name" value="CoxB"/>
    <property type="match status" value="1"/>
</dbReference>
<keyword evidence="8 15" id="KW-1133">Transmembrane helix</keyword>
<evidence type="ECO:0000256" key="3">
    <source>
        <dbReference type="ARBA" id="ARBA00022448"/>
    </source>
</evidence>
<dbReference type="InterPro" id="IPR014222">
    <property type="entry name" value="Cyt_c_oxidase_su2"/>
</dbReference>
<dbReference type="InterPro" id="IPR008972">
    <property type="entry name" value="Cupredoxin"/>
</dbReference>
<dbReference type="SUPFAM" id="SSF49503">
    <property type="entry name" value="Cupredoxins"/>
    <property type="match status" value="1"/>
</dbReference>
<comment type="catalytic activity">
    <reaction evidence="13">
        <text>4 Fe(II)-[cytochrome c] + O2 + 8 H(+)(in) = 4 Fe(III)-[cytochrome c] + 2 H2O + 4 H(+)(out)</text>
        <dbReference type="Rhea" id="RHEA:11436"/>
        <dbReference type="Rhea" id="RHEA-COMP:10350"/>
        <dbReference type="Rhea" id="RHEA-COMP:14399"/>
        <dbReference type="ChEBI" id="CHEBI:15377"/>
        <dbReference type="ChEBI" id="CHEBI:15378"/>
        <dbReference type="ChEBI" id="CHEBI:15379"/>
        <dbReference type="ChEBI" id="CHEBI:29033"/>
        <dbReference type="ChEBI" id="CHEBI:29034"/>
        <dbReference type="EC" id="7.1.1.9"/>
    </reaction>
</comment>
<dbReference type="GO" id="GO:0016491">
    <property type="term" value="F:oxidoreductase activity"/>
    <property type="evidence" value="ECO:0007669"/>
    <property type="project" value="InterPro"/>
</dbReference>
<feature type="domain" description="Cytochrome oxidase subunit II copper A binding" evidence="16">
    <location>
        <begin position="277"/>
        <end position="391"/>
    </location>
</feature>
<evidence type="ECO:0000256" key="10">
    <source>
        <dbReference type="ARBA" id="ARBA00023136"/>
    </source>
</evidence>
<dbReference type="InterPro" id="IPR002429">
    <property type="entry name" value="CcO_II-like_C"/>
</dbReference>
<evidence type="ECO:0000256" key="2">
    <source>
        <dbReference type="ARBA" id="ARBA00007866"/>
    </source>
</evidence>
<dbReference type="GO" id="GO:0005507">
    <property type="term" value="F:copper ion binding"/>
    <property type="evidence" value="ECO:0007669"/>
    <property type="project" value="InterPro"/>
</dbReference>
<proteinExistence type="inferred from homology"/>
<feature type="transmembrane region" description="Helical" evidence="15">
    <location>
        <begin position="205"/>
        <end position="230"/>
    </location>
</feature>
<dbReference type="PROSITE" id="PS00078">
    <property type="entry name" value="COX2"/>
    <property type="match status" value="1"/>
</dbReference>
<evidence type="ECO:0000256" key="14">
    <source>
        <dbReference type="SAM" id="MobiDB-lite"/>
    </source>
</evidence>
<feature type="transmembrane region" description="Helical" evidence="15">
    <location>
        <begin position="242"/>
        <end position="266"/>
    </location>
</feature>
<evidence type="ECO:0000256" key="5">
    <source>
        <dbReference type="ARBA" id="ARBA00022692"/>
    </source>
</evidence>
<dbReference type="Pfam" id="PF00116">
    <property type="entry name" value="COX2"/>
    <property type="match status" value="1"/>
</dbReference>
<dbReference type="eggNOG" id="COG1622">
    <property type="taxonomic scope" value="Bacteria"/>
</dbReference>
<dbReference type="InterPro" id="IPR001505">
    <property type="entry name" value="Copper_CuA"/>
</dbReference>
<reference evidence="17 18" key="1">
    <citation type="journal article" date="2011" name="Stand. Genomic Sci.">
        <title>Complete genome sequence of Parvibaculum lavamentivorans type strain (DS-1(T)).</title>
        <authorList>
            <person name="Schleheck D."/>
            <person name="Weiss M."/>
            <person name="Pitluck S."/>
            <person name="Bruce D."/>
            <person name="Land M.L."/>
            <person name="Han S."/>
            <person name="Saunders E."/>
            <person name="Tapia R."/>
            <person name="Detter C."/>
            <person name="Brettin T."/>
            <person name="Han J."/>
            <person name="Woyke T."/>
            <person name="Goodwin L."/>
            <person name="Pennacchio L."/>
            <person name="Nolan M."/>
            <person name="Cook A.M."/>
            <person name="Kjelleberg S."/>
            <person name="Thomas T."/>
        </authorList>
    </citation>
    <scope>NUCLEOTIDE SEQUENCE [LARGE SCALE GENOMIC DNA]</scope>
    <source>
        <strain evidence="18">DS-1 / DSM 13023 / NCIMB 13966</strain>
    </source>
</reference>
<keyword evidence="5 15" id="KW-0812">Transmembrane</keyword>
<feature type="compositionally biased region" description="Basic and acidic residues" evidence="14">
    <location>
        <begin position="15"/>
        <end position="50"/>
    </location>
</feature>
<evidence type="ECO:0000256" key="8">
    <source>
        <dbReference type="ARBA" id="ARBA00022989"/>
    </source>
</evidence>
<evidence type="ECO:0000256" key="6">
    <source>
        <dbReference type="ARBA" id="ARBA00022723"/>
    </source>
</evidence>
<keyword evidence="3" id="KW-0813">Transport</keyword>
<dbReference type="STRING" id="402881.Plav_0563"/>
<dbReference type="PANTHER" id="PTHR22888:SF9">
    <property type="entry name" value="CYTOCHROME C OXIDASE SUBUNIT 2"/>
    <property type="match status" value="1"/>
</dbReference>
<feature type="region of interest" description="Disordered" evidence="14">
    <location>
        <begin position="1"/>
        <end position="115"/>
    </location>
</feature>
<dbReference type="HOGENOM" id="CLU_699894_0_0_5"/>
<comment type="subcellular location">
    <subcellularLocation>
        <location evidence="1">Membrane</location>
        <topology evidence="1">Multi-pass membrane protein</topology>
    </subcellularLocation>
</comment>
<comment type="function">
    <text evidence="11">Subunits I and II form the functional core of the enzyme complex. Electrons originating in cytochrome c are transferred via heme a and Cu(A) to the binuclear center formed by heme a3 and Cu(B).</text>
</comment>
<organism evidence="17 18">
    <name type="scientific">Parvibaculum lavamentivorans (strain DS-1 / DSM 13023 / NCIMB 13966)</name>
    <dbReference type="NCBI Taxonomy" id="402881"/>
    <lineage>
        <taxon>Bacteria</taxon>
        <taxon>Pseudomonadati</taxon>
        <taxon>Pseudomonadota</taxon>
        <taxon>Alphaproteobacteria</taxon>
        <taxon>Hyphomicrobiales</taxon>
        <taxon>Parvibaculaceae</taxon>
        <taxon>Parvibaculum</taxon>
    </lineage>
</organism>
<evidence type="ECO:0000256" key="12">
    <source>
        <dbReference type="ARBA" id="ARBA00031399"/>
    </source>
</evidence>
<evidence type="ECO:0000259" key="16">
    <source>
        <dbReference type="PROSITE" id="PS50857"/>
    </source>
</evidence>
<comment type="similarity">
    <text evidence="2">Belongs to the cytochrome c oxidase subunit 2 family.</text>
</comment>
<sequence>MEDQLSAMPAGKPGEPCREERQEKPMRQHGVGRGEAEAPIETGDRDEHHRGNAMRPACDAAANAGHKEKLRRADKARADAGGEGEARRPEARTEPEGIGAPPVEDIRAERRDDEGYGEVDAHRMKRMARHRDGGADIHFLDLRLDRVFRVVGFAHDTSPIRKITLLRRGPFRRAAAICAGAALSGCSGDLSALDPAGPAARDIAALWWAMLAGSAVLFLLVMGLFAAAMLKPGFGSRYAAKTWIVAGGILMPVPVLALLLFFAFAMGERHLPWRGEHNPVRIEARAHMWYWEFHYLDYPDAAPTIGVMHMPAQYDVDVIATSDNVIHGFWVPRLGGKVDATPGHEAAVRLYADRPGAYGGVCAEFCGTGHTTMTFRVEAHTPEQFRAAIGGSAP</sequence>
<evidence type="ECO:0000256" key="4">
    <source>
        <dbReference type="ARBA" id="ARBA00022660"/>
    </source>
</evidence>
<dbReference type="GO" id="GO:0004129">
    <property type="term" value="F:cytochrome-c oxidase activity"/>
    <property type="evidence" value="ECO:0007669"/>
    <property type="project" value="UniProtKB-EC"/>
</dbReference>
<keyword evidence="4" id="KW-0679">Respiratory chain</keyword>
<dbReference type="InterPro" id="IPR045187">
    <property type="entry name" value="CcO_II"/>
</dbReference>
<dbReference type="GO" id="GO:0042773">
    <property type="term" value="P:ATP synthesis coupled electron transport"/>
    <property type="evidence" value="ECO:0007669"/>
    <property type="project" value="TreeGrafter"/>
</dbReference>
<dbReference type="Proteomes" id="UP000006377">
    <property type="component" value="Chromosome"/>
</dbReference>
<evidence type="ECO:0000256" key="15">
    <source>
        <dbReference type="SAM" id="Phobius"/>
    </source>
</evidence>